<name>A0A0F9HW50_9ZZZZ</name>
<evidence type="ECO:0000313" key="1">
    <source>
        <dbReference type="EMBL" id="KKL85900.1"/>
    </source>
</evidence>
<proteinExistence type="predicted"/>
<reference evidence="1" key="1">
    <citation type="journal article" date="2015" name="Nature">
        <title>Complex archaea that bridge the gap between prokaryotes and eukaryotes.</title>
        <authorList>
            <person name="Spang A."/>
            <person name="Saw J.H."/>
            <person name="Jorgensen S.L."/>
            <person name="Zaremba-Niedzwiedzka K."/>
            <person name="Martijn J."/>
            <person name="Lind A.E."/>
            <person name="van Eijk R."/>
            <person name="Schleper C."/>
            <person name="Guy L."/>
            <person name="Ettema T.J."/>
        </authorList>
    </citation>
    <scope>NUCLEOTIDE SEQUENCE</scope>
</reference>
<accession>A0A0F9HW50</accession>
<organism evidence="1">
    <name type="scientific">marine sediment metagenome</name>
    <dbReference type="NCBI Taxonomy" id="412755"/>
    <lineage>
        <taxon>unclassified sequences</taxon>
        <taxon>metagenomes</taxon>
        <taxon>ecological metagenomes</taxon>
    </lineage>
</organism>
<gene>
    <name evidence="1" type="ORF">LCGC14_1950140</name>
</gene>
<dbReference type="EMBL" id="LAZR01021272">
    <property type="protein sequence ID" value="KKL85900.1"/>
    <property type="molecule type" value="Genomic_DNA"/>
</dbReference>
<comment type="caution">
    <text evidence="1">The sequence shown here is derived from an EMBL/GenBank/DDBJ whole genome shotgun (WGS) entry which is preliminary data.</text>
</comment>
<feature type="non-terminal residue" evidence="1">
    <location>
        <position position="90"/>
    </location>
</feature>
<protein>
    <submittedName>
        <fullName evidence="1">Uncharacterized protein</fullName>
    </submittedName>
</protein>
<sequence length="90" mass="10070">MENEELAGRLRAIEVVDVGIKMSVPSGIRSQDRLNEPVKEGHRSGVFRFLHMYVVLSIDGSTIRVNPNVADKRLRRRILKEAEGGSNLNA</sequence>
<dbReference type="AlphaFoldDB" id="A0A0F9HW50"/>